<accession>A0A8J8BEX8</accession>
<evidence type="ECO:0000313" key="4">
    <source>
        <dbReference type="Proteomes" id="UP000677913"/>
    </source>
</evidence>
<sequence>MIGLVAVTASGREGSSALAAAWGEQVRVYADGYGSAGEALRAAFAQCDAVVSFLAVGATVRVLAPVLRDKTRDAAVVCVDETRQFAVAVLGGHRGANELAQRVAGVLDCTPVITTASDAAGVSALDAFGADLGFVLENPELLPSVGARVLSGEPVAVFGAERWPLPALPPNVTATRDPAGAGIVVSDLVDVSGPVGGAGSALVYRPASLVVGVGASRGVSAREVLATIDAALAAGGLSARSVVRVASVDLKADEAGLLEAARSRGWPVVFHPAARLAGVEVPNPSAVVAAQTGTPSVAEAAARYGGAGVPLADLVVQKVKSPMATAAVARLRVRGRLAVVGLGPGARDLLAPRAVAELRRSAVVVGLDQ</sequence>
<dbReference type="Gene3D" id="3.40.50.11220">
    <property type="match status" value="1"/>
</dbReference>
<dbReference type="SUPFAM" id="SSF159672">
    <property type="entry name" value="CbiG N-terminal domain-like"/>
    <property type="match status" value="1"/>
</dbReference>
<dbReference type="InterPro" id="IPR035996">
    <property type="entry name" value="4pyrrol_Methylase_sf"/>
</dbReference>
<dbReference type="SUPFAM" id="SSF53790">
    <property type="entry name" value="Tetrapyrrole methylase"/>
    <property type="match status" value="1"/>
</dbReference>
<dbReference type="Proteomes" id="UP000677913">
    <property type="component" value="Unassembled WGS sequence"/>
</dbReference>
<comment type="caution">
    <text evidence="3">The sequence shown here is derived from an EMBL/GenBank/DDBJ whole genome shotgun (WGS) entry which is preliminary data.</text>
</comment>
<dbReference type="GO" id="GO:0008168">
    <property type="term" value="F:methyltransferase activity"/>
    <property type="evidence" value="ECO:0007669"/>
    <property type="project" value="InterPro"/>
</dbReference>
<dbReference type="GO" id="GO:0009236">
    <property type="term" value="P:cobalamin biosynthetic process"/>
    <property type="evidence" value="ECO:0007669"/>
    <property type="project" value="InterPro"/>
</dbReference>
<name>A0A8J8BEX8_9ACTN</name>
<evidence type="ECO:0000259" key="1">
    <source>
        <dbReference type="Pfam" id="PF01890"/>
    </source>
</evidence>
<protein>
    <submittedName>
        <fullName evidence="3">Cobalamin biosynthesis protein</fullName>
    </submittedName>
</protein>
<feature type="domain" description="Cobalamin synthesis G N-terminal" evidence="2">
    <location>
        <begin position="39"/>
        <end position="118"/>
    </location>
</feature>
<dbReference type="InterPro" id="IPR038029">
    <property type="entry name" value="GbiG_N_sf"/>
</dbReference>
<dbReference type="InterPro" id="IPR021744">
    <property type="entry name" value="CbiG_N"/>
</dbReference>
<proteinExistence type="predicted"/>
<dbReference type="PANTHER" id="PTHR47036">
    <property type="entry name" value="COBALT-FACTOR III C(17)-METHYLTRANSFERASE-RELATED"/>
    <property type="match status" value="1"/>
</dbReference>
<dbReference type="SUPFAM" id="SSF159664">
    <property type="entry name" value="CobE/GbiG C-terminal domain-like"/>
    <property type="match status" value="1"/>
</dbReference>
<dbReference type="InterPro" id="IPR002750">
    <property type="entry name" value="CobE/GbiG_C"/>
</dbReference>
<reference evidence="3" key="1">
    <citation type="submission" date="2021-04" db="EMBL/GenBank/DDBJ databases">
        <title>Genome based classification of Actinospica acidithermotolerans sp. nov., an actinobacterium isolated from an Indonesian hot spring.</title>
        <authorList>
            <person name="Kusuma A.B."/>
            <person name="Putra K.E."/>
            <person name="Nafisah S."/>
            <person name="Loh J."/>
            <person name="Nouioui I."/>
            <person name="Goodfellow M."/>
        </authorList>
    </citation>
    <scope>NUCLEOTIDE SEQUENCE</scope>
    <source>
        <strain evidence="3">DSM 45618</strain>
    </source>
</reference>
<keyword evidence="4" id="KW-1185">Reference proteome</keyword>
<dbReference type="EMBL" id="JAGSXH010000118">
    <property type="protein sequence ID" value="MBS2966055.1"/>
    <property type="molecule type" value="Genomic_DNA"/>
</dbReference>
<dbReference type="Pfam" id="PF11760">
    <property type="entry name" value="CbiG_N"/>
    <property type="match status" value="1"/>
</dbReference>
<feature type="domain" description="CobE/GbiG C-terminal" evidence="1">
    <location>
        <begin position="209"/>
        <end position="329"/>
    </location>
</feature>
<dbReference type="PANTHER" id="PTHR47036:SF1">
    <property type="entry name" value="COBALT-FACTOR III C(17)-METHYLTRANSFERASE-RELATED"/>
    <property type="match status" value="1"/>
</dbReference>
<dbReference type="InterPro" id="IPR036518">
    <property type="entry name" value="CobE/GbiG_C_sf"/>
</dbReference>
<dbReference type="RefSeq" id="WP_211470754.1">
    <property type="nucleotide sequence ID" value="NZ_JAGSXH010000118.1"/>
</dbReference>
<dbReference type="Gene3D" id="3.30.420.180">
    <property type="entry name" value="CobE/GbiG C-terminal domain"/>
    <property type="match status" value="1"/>
</dbReference>
<feature type="non-terminal residue" evidence="3">
    <location>
        <position position="369"/>
    </location>
</feature>
<dbReference type="AlphaFoldDB" id="A0A8J8BEX8"/>
<organism evidence="3 4">
    <name type="scientific">Actinocrinis puniceicyclus</name>
    <dbReference type="NCBI Taxonomy" id="977794"/>
    <lineage>
        <taxon>Bacteria</taxon>
        <taxon>Bacillati</taxon>
        <taxon>Actinomycetota</taxon>
        <taxon>Actinomycetes</taxon>
        <taxon>Catenulisporales</taxon>
        <taxon>Actinospicaceae</taxon>
        <taxon>Actinocrinis</taxon>
    </lineage>
</organism>
<dbReference type="InterPro" id="IPR051810">
    <property type="entry name" value="Precorrin_MeTrfase"/>
</dbReference>
<dbReference type="Pfam" id="PF01890">
    <property type="entry name" value="CbiG_C"/>
    <property type="match status" value="1"/>
</dbReference>
<evidence type="ECO:0000259" key="2">
    <source>
        <dbReference type="Pfam" id="PF11760"/>
    </source>
</evidence>
<evidence type="ECO:0000313" key="3">
    <source>
        <dbReference type="EMBL" id="MBS2966055.1"/>
    </source>
</evidence>
<gene>
    <name evidence="3" type="ORF">KGA66_23625</name>
</gene>